<evidence type="ECO:0000313" key="3">
    <source>
        <dbReference type="Proteomes" id="UP000619078"/>
    </source>
</evidence>
<dbReference type="AlphaFoldDB" id="A0A926P0A2"/>
<name>A0A926P0A2_9SPHI</name>
<dbReference type="EMBL" id="JACWMX010000010">
    <property type="protein sequence ID" value="MBD1395248.1"/>
    <property type="molecule type" value="Genomic_DNA"/>
</dbReference>
<accession>A0A926P0A2</accession>
<keyword evidence="2" id="KW-0547">Nucleotide-binding</keyword>
<sequence length="1063" mass="122588">MAKKEISDFELGQLIESRLRQLQYNLPEADDINDAENPEQKAEERIVSEISDEDLAAMIEKALVKAALSGDLLPQGLLPEGTTVPVEEAVLTQILPHFDILKNQSETTWCLSLKYRQEIIRRLISNGTLSRELDGPLPPTDFAGKVLRSFLKQEFVLDVTRIQADRSGILQIIKVLEWLQGIEIPLPDIDDLRAHWRSIQLLPDQDILLKSGFVGRAAELKQLKQFISGDTGGRALPSLIINGIGGAGKSTLVARLCQDIHQSKNVLLAILDFDKPGMDPSDTYWLESEITRQVSSQFPQIYRRISLARKEIKEAEDSYYSGAAAGSYEGRDRSRRLRRIITMLKDELITKGLADFPLLLILDTFEEVMQLSMIEEIKDWLEELREYLLPVGLKVIYSGRFSAEPHEELGLSRACEVVSVGEFDKRLTAHFLEIHHIDKKTALEIAGSRLLPKRPLELKLLAQVLIAEPSLRFRDLEAQLAREGGHDLFAGIVYRRVLLRIKDSKIRELAHPGLILRFLTADLIQKVVCPVLGMPYMELKEAQRILDALASYAWLAYKSKSGEVWHRKDLRRSMIRLMILENPQTADRLHLAAIEYFQRRNDESSHQEVIYHRLMTAETDGFLSEISEKELKFAWPSLQADVDDLPIQSRITLKYVAQRVVKLDEISYLPEKYHSYALRQAAQQAAIRGNYSTALKVVLELHQELDDREFNNSQISFNYDSYRFEPWELSVFLNTARWNYFYTGMEPMRRTGNIKHLVDLLYIQEVILHRENTETSGLQELIAEYPSRNTFSSFSASRVELLQKLLACLASLAAKNIASGRFRDSVHELAKHIAMDTRRKNPEGFEKLLYLIEVAADRRPYDGFMISLASLPLDPEWLQKFLSESSEEIARPAAELMERLPHLTSLTVKNALRTLSSYNRPDEFYRMPFDQLMGRTAPAYLVQLMVGAFPDFQNPSKYAIIDLMQETRDWHRLYDLFRRIININIREWDYPPQRLIDLWRENPETALSPYIELIDRSWKLPHLMEELCHYYPHNYMIKRVFEAIASLDDKLKYIYSTRLNASL</sequence>
<dbReference type="Proteomes" id="UP000619078">
    <property type="component" value="Unassembled WGS sequence"/>
</dbReference>
<keyword evidence="2" id="KW-0067">ATP-binding</keyword>
<gene>
    <name evidence="2" type="ORF">IDJ76_19245</name>
</gene>
<dbReference type="InterPro" id="IPR041664">
    <property type="entry name" value="AAA_16"/>
</dbReference>
<protein>
    <submittedName>
        <fullName evidence="2">ATP-binding protein</fullName>
    </submittedName>
</protein>
<organism evidence="2 3">
    <name type="scientific">Mucilaginibacter glaciei</name>
    <dbReference type="NCBI Taxonomy" id="2772109"/>
    <lineage>
        <taxon>Bacteria</taxon>
        <taxon>Pseudomonadati</taxon>
        <taxon>Bacteroidota</taxon>
        <taxon>Sphingobacteriia</taxon>
        <taxon>Sphingobacteriales</taxon>
        <taxon>Sphingobacteriaceae</taxon>
        <taxon>Mucilaginibacter</taxon>
    </lineage>
</organism>
<keyword evidence="3" id="KW-1185">Reference proteome</keyword>
<dbReference type="Gene3D" id="3.40.50.300">
    <property type="entry name" value="P-loop containing nucleotide triphosphate hydrolases"/>
    <property type="match status" value="1"/>
</dbReference>
<reference evidence="2" key="1">
    <citation type="submission" date="2020-09" db="EMBL/GenBank/DDBJ databases">
        <title>Novel species of Mucilaginibacter isolated from a glacier on the Tibetan Plateau.</title>
        <authorList>
            <person name="Liu Q."/>
            <person name="Xin Y.-H."/>
        </authorList>
    </citation>
    <scope>NUCLEOTIDE SEQUENCE</scope>
    <source>
        <strain evidence="2">ZB1P21</strain>
    </source>
</reference>
<dbReference type="Pfam" id="PF13191">
    <property type="entry name" value="AAA_16"/>
    <property type="match status" value="1"/>
</dbReference>
<dbReference type="SUPFAM" id="SSF52540">
    <property type="entry name" value="P-loop containing nucleoside triphosphate hydrolases"/>
    <property type="match status" value="1"/>
</dbReference>
<feature type="domain" description="Orc1-like AAA ATPase" evidence="1">
    <location>
        <begin position="213"/>
        <end position="367"/>
    </location>
</feature>
<proteinExistence type="predicted"/>
<dbReference type="InterPro" id="IPR027417">
    <property type="entry name" value="P-loop_NTPase"/>
</dbReference>
<dbReference type="RefSeq" id="WP_191165690.1">
    <property type="nucleotide sequence ID" value="NZ_JACWMX010000010.1"/>
</dbReference>
<evidence type="ECO:0000313" key="2">
    <source>
        <dbReference type="EMBL" id="MBD1395248.1"/>
    </source>
</evidence>
<comment type="caution">
    <text evidence="2">The sequence shown here is derived from an EMBL/GenBank/DDBJ whole genome shotgun (WGS) entry which is preliminary data.</text>
</comment>
<evidence type="ECO:0000259" key="1">
    <source>
        <dbReference type="Pfam" id="PF13191"/>
    </source>
</evidence>
<dbReference type="GO" id="GO:0005524">
    <property type="term" value="F:ATP binding"/>
    <property type="evidence" value="ECO:0007669"/>
    <property type="project" value="UniProtKB-KW"/>
</dbReference>